<dbReference type="Proteomes" id="UP001221898">
    <property type="component" value="Unassembled WGS sequence"/>
</dbReference>
<evidence type="ECO:0000313" key="1">
    <source>
        <dbReference type="EMBL" id="KAJ8372165.1"/>
    </source>
</evidence>
<protein>
    <submittedName>
        <fullName evidence="1">Uncharacterized protein</fullName>
    </submittedName>
</protein>
<gene>
    <name evidence="1" type="ORF">AAFF_G00293820</name>
</gene>
<reference evidence="1" key="1">
    <citation type="journal article" date="2023" name="Science">
        <title>Genome structures resolve the early diversification of teleost fishes.</title>
        <authorList>
            <person name="Parey E."/>
            <person name="Louis A."/>
            <person name="Montfort J."/>
            <person name="Bouchez O."/>
            <person name="Roques C."/>
            <person name="Iampietro C."/>
            <person name="Lluch J."/>
            <person name="Castinel A."/>
            <person name="Donnadieu C."/>
            <person name="Desvignes T."/>
            <person name="Floi Bucao C."/>
            <person name="Jouanno E."/>
            <person name="Wen M."/>
            <person name="Mejri S."/>
            <person name="Dirks R."/>
            <person name="Jansen H."/>
            <person name="Henkel C."/>
            <person name="Chen W.J."/>
            <person name="Zahm M."/>
            <person name="Cabau C."/>
            <person name="Klopp C."/>
            <person name="Thompson A.W."/>
            <person name="Robinson-Rechavi M."/>
            <person name="Braasch I."/>
            <person name="Lecointre G."/>
            <person name="Bobe J."/>
            <person name="Postlethwait J.H."/>
            <person name="Berthelot C."/>
            <person name="Roest Crollius H."/>
            <person name="Guiguen Y."/>
        </authorList>
    </citation>
    <scope>NUCLEOTIDE SEQUENCE</scope>
    <source>
        <strain evidence="1">NC1722</strain>
    </source>
</reference>
<dbReference type="EMBL" id="JAINUG010000412">
    <property type="protein sequence ID" value="KAJ8372165.1"/>
    <property type="molecule type" value="Genomic_DNA"/>
</dbReference>
<name>A0AAD7R9T8_9TELE</name>
<dbReference type="AlphaFoldDB" id="A0AAD7R9T8"/>
<accession>A0AAD7R9T8</accession>
<sequence length="78" mass="8521">MAVHGEWGIWRYGGLFLRLNGSQWNIGIGRNILGGLLRTSGNTGEEGTFSYMNTHRCEPLAAPFYISYRGESAGAALV</sequence>
<keyword evidence="2" id="KW-1185">Reference proteome</keyword>
<organism evidence="1 2">
    <name type="scientific">Aldrovandia affinis</name>
    <dbReference type="NCBI Taxonomy" id="143900"/>
    <lineage>
        <taxon>Eukaryota</taxon>
        <taxon>Metazoa</taxon>
        <taxon>Chordata</taxon>
        <taxon>Craniata</taxon>
        <taxon>Vertebrata</taxon>
        <taxon>Euteleostomi</taxon>
        <taxon>Actinopterygii</taxon>
        <taxon>Neopterygii</taxon>
        <taxon>Teleostei</taxon>
        <taxon>Notacanthiformes</taxon>
        <taxon>Halosauridae</taxon>
        <taxon>Aldrovandia</taxon>
    </lineage>
</organism>
<proteinExistence type="predicted"/>
<evidence type="ECO:0000313" key="2">
    <source>
        <dbReference type="Proteomes" id="UP001221898"/>
    </source>
</evidence>
<comment type="caution">
    <text evidence="1">The sequence shown here is derived from an EMBL/GenBank/DDBJ whole genome shotgun (WGS) entry which is preliminary data.</text>
</comment>